<evidence type="ECO:0000313" key="3">
    <source>
        <dbReference type="WBParaSite" id="nRc.2.0.1.t37012-RA"/>
    </source>
</evidence>
<keyword evidence="1" id="KW-0472">Membrane</keyword>
<accession>A0A915KE76</accession>
<keyword evidence="1" id="KW-1133">Transmembrane helix</keyword>
<name>A0A915KE76_ROMCU</name>
<dbReference type="WBParaSite" id="nRc.2.0.1.t37012-RA">
    <property type="protein sequence ID" value="nRc.2.0.1.t37012-RA"/>
    <property type="gene ID" value="nRc.2.0.1.g37012"/>
</dbReference>
<sequence>MHRLHENTFNAEELYNLTFDRIFVNACSSSGNRRNKYEFMDGISIVYRLMIAICVHFLSFPMTGTILGWGEDMRIFHLGEKALMLCTVRLKNVLLNED</sequence>
<dbReference type="AlphaFoldDB" id="A0A915KE76"/>
<protein>
    <submittedName>
        <fullName evidence="3">Uncharacterized protein</fullName>
    </submittedName>
</protein>
<keyword evidence="1" id="KW-0812">Transmembrane</keyword>
<reference evidence="3" key="1">
    <citation type="submission" date="2022-11" db="UniProtKB">
        <authorList>
            <consortium name="WormBaseParasite"/>
        </authorList>
    </citation>
    <scope>IDENTIFICATION</scope>
</reference>
<evidence type="ECO:0000256" key="1">
    <source>
        <dbReference type="SAM" id="Phobius"/>
    </source>
</evidence>
<proteinExistence type="predicted"/>
<evidence type="ECO:0000313" key="2">
    <source>
        <dbReference type="Proteomes" id="UP000887565"/>
    </source>
</evidence>
<organism evidence="2 3">
    <name type="scientific">Romanomermis culicivorax</name>
    <name type="common">Nematode worm</name>
    <dbReference type="NCBI Taxonomy" id="13658"/>
    <lineage>
        <taxon>Eukaryota</taxon>
        <taxon>Metazoa</taxon>
        <taxon>Ecdysozoa</taxon>
        <taxon>Nematoda</taxon>
        <taxon>Enoplea</taxon>
        <taxon>Dorylaimia</taxon>
        <taxon>Mermithida</taxon>
        <taxon>Mermithoidea</taxon>
        <taxon>Mermithidae</taxon>
        <taxon>Romanomermis</taxon>
    </lineage>
</organism>
<dbReference type="Proteomes" id="UP000887565">
    <property type="component" value="Unplaced"/>
</dbReference>
<keyword evidence="2" id="KW-1185">Reference proteome</keyword>
<feature type="transmembrane region" description="Helical" evidence="1">
    <location>
        <begin position="45"/>
        <end position="69"/>
    </location>
</feature>